<gene>
    <name evidence="3" type="ORF">WMO45_03625</name>
</gene>
<dbReference type="Pfam" id="PF01541">
    <property type="entry name" value="GIY-YIG"/>
    <property type="match status" value="1"/>
</dbReference>
<accession>A0ABV1ELX4</accession>
<dbReference type="CDD" id="cd10456">
    <property type="entry name" value="GIY-YIG_UPF0213"/>
    <property type="match status" value="1"/>
</dbReference>
<dbReference type="RefSeq" id="WP_349139335.1">
    <property type="nucleotide sequence ID" value="NZ_JBBMFT010000001.1"/>
</dbReference>
<dbReference type="Proteomes" id="UP001440599">
    <property type="component" value="Unassembled WGS sequence"/>
</dbReference>
<keyword evidence="4" id="KW-1185">Reference proteome</keyword>
<dbReference type="InterPro" id="IPR050190">
    <property type="entry name" value="UPF0213_domain"/>
</dbReference>
<evidence type="ECO:0000256" key="1">
    <source>
        <dbReference type="ARBA" id="ARBA00007435"/>
    </source>
</evidence>
<evidence type="ECO:0000313" key="3">
    <source>
        <dbReference type="EMBL" id="MEQ2455600.1"/>
    </source>
</evidence>
<evidence type="ECO:0000259" key="2">
    <source>
        <dbReference type="PROSITE" id="PS50164"/>
    </source>
</evidence>
<sequence length="90" mass="9986">MTYWVYILRCGDGTLYTGIAADVDRRAAEHASGRGAKYTRGRGPLEVVYREACGDKSAALRREAAIKRLRRADKLALIQSAEERGQEKDG</sequence>
<organism evidence="3 4">
    <name type="scientific">Flavonifractor hominis</name>
    <dbReference type="NCBI Taxonomy" id="3133178"/>
    <lineage>
        <taxon>Bacteria</taxon>
        <taxon>Bacillati</taxon>
        <taxon>Bacillota</taxon>
        <taxon>Clostridia</taxon>
        <taxon>Eubacteriales</taxon>
        <taxon>Oscillospiraceae</taxon>
        <taxon>Flavonifractor</taxon>
    </lineage>
</organism>
<dbReference type="InterPro" id="IPR000305">
    <property type="entry name" value="GIY-YIG_endonuc"/>
</dbReference>
<comment type="similarity">
    <text evidence="1">Belongs to the UPF0213 family.</text>
</comment>
<dbReference type="PROSITE" id="PS50164">
    <property type="entry name" value="GIY_YIG"/>
    <property type="match status" value="1"/>
</dbReference>
<dbReference type="PANTHER" id="PTHR34477:SF1">
    <property type="entry name" value="UPF0213 PROTEIN YHBQ"/>
    <property type="match status" value="1"/>
</dbReference>
<name>A0ABV1ELX4_9FIRM</name>
<dbReference type="EMBL" id="JBBMFT010000001">
    <property type="protein sequence ID" value="MEQ2455600.1"/>
    <property type="molecule type" value="Genomic_DNA"/>
</dbReference>
<proteinExistence type="inferred from homology"/>
<dbReference type="SUPFAM" id="SSF82771">
    <property type="entry name" value="GIY-YIG endonuclease"/>
    <property type="match status" value="1"/>
</dbReference>
<reference evidence="3 4" key="1">
    <citation type="submission" date="2024-03" db="EMBL/GenBank/DDBJ databases">
        <title>Human intestinal bacterial collection.</title>
        <authorList>
            <person name="Pauvert C."/>
            <person name="Hitch T.C.A."/>
            <person name="Clavel T."/>
        </authorList>
    </citation>
    <scope>NUCLEOTIDE SEQUENCE [LARGE SCALE GENOMIC DNA]</scope>
    <source>
        <strain evidence="3 4">CLA-AP-H34</strain>
    </source>
</reference>
<evidence type="ECO:0000313" key="4">
    <source>
        <dbReference type="Proteomes" id="UP001440599"/>
    </source>
</evidence>
<protein>
    <submittedName>
        <fullName evidence="3">GIY-YIG nuclease family protein</fullName>
    </submittedName>
</protein>
<comment type="caution">
    <text evidence="3">The sequence shown here is derived from an EMBL/GenBank/DDBJ whole genome shotgun (WGS) entry which is preliminary data.</text>
</comment>
<dbReference type="InterPro" id="IPR035901">
    <property type="entry name" value="GIY-YIG_endonuc_sf"/>
</dbReference>
<feature type="domain" description="GIY-YIG" evidence="2">
    <location>
        <begin position="1"/>
        <end position="76"/>
    </location>
</feature>
<dbReference type="PANTHER" id="PTHR34477">
    <property type="entry name" value="UPF0213 PROTEIN YHBQ"/>
    <property type="match status" value="1"/>
</dbReference>
<dbReference type="Gene3D" id="3.40.1440.10">
    <property type="entry name" value="GIY-YIG endonuclease"/>
    <property type="match status" value="1"/>
</dbReference>